<protein>
    <submittedName>
        <fullName evidence="1">Uncharacterized protein</fullName>
    </submittedName>
</protein>
<name>A0A0F9HTS7_9ZZZZ</name>
<accession>A0A0F9HTS7</accession>
<reference evidence="1" key="1">
    <citation type="journal article" date="2015" name="Nature">
        <title>Complex archaea that bridge the gap between prokaryotes and eukaryotes.</title>
        <authorList>
            <person name="Spang A."/>
            <person name="Saw J.H."/>
            <person name="Jorgensen S.L."/>
            <person name="Zaremba-Niedzwiedzka K."/>
            <person name="Martijn J."/>
            <person name="Lind A.E."/>
            <person name="van Eijk R."/>
            <person name="Schleper C."/>
            <person name="Guy L."/>
            <person name="Ettema T.J."/>
        </authorList>
    </citation>
    <scope>NUCLEOTIDE SEQUENCE</scope>
</reference>
<gene>
    <name evidence="1" type="ORF">LCGC14_1664890</name>
</gene>
<evidence type="ECO:0000313" key="1">
    <source>
        <dbReference type="EMBL" id="KKM18517.1"/>
    </source>
</evidence>
<dbReference type="AlphaFoldDB" id="A0A0F9HTS7"/>
<comment type="caution">
    <text evidence="1">The sequence shown here is derived from an EMBL/GenBank/DDBJ whole genome shotgun (WGS) entry which is preliminary data.</text>
</comment>
<proteinExistence type="predicted"/>
<organism evidence="1">
    <name type="scientific">marine sediment metagenome</name>
    <dbReference type="NCBI Taxonomy" id="412755"/>
    <lineage>
        <taxon>unclassified sequences</taxon>
        <taxon>metagenomes</taxon>
        <taxon>ecological metagenomes</taxon>
    </lineage>
</organism>
<sequence>MKFNTKKSKFLFILGIIFAFLIISQYNFSNDQLNYDDNREARDESNLKKPMSSGFWDENDVSFIHISTDNWSATNLPWIQNQTGT</sequence>
<dbReference type="EMBL" id="LAZR01014205">
    <property type="protein sequence ID" value="KKM18517.1"/>
    <property type="molecule type" value="Genomic_DNA"/>
</dbReference>